<reference evidence="3" key="1">
    <citation type="journal article" date="2014" name="Int. J. Syst. Evol. Microbiol.">
        <title>Complete genome sequence of Corynebacterium casei LMG S-19264T (=DSM 44701T), isolated from a smear-ripened cheese.</title>
        <authorList>
            <consortium name="US DOE Joint Genome Institute (JGI-PGF)"/>
            <person name="Walter F."/>
            <person name="Albersmeier A."/>
            <person name="Kalinowski J."/>
            <person name="Ruckert C."/>
        </authorList>
    </citation>
    <scope>NUCLEOTIDE SEQUENCE</scope>
    <source>
        <strain evidence="3">CGMCC 1.14984</strain>
    </source>
</reference>
<dbReference type="PROSITE" id="PS51257">
    <property type="entry name" value="PROKAR_LIPOPROTEIN"/>
    <property type="match status" value="1"/>
</dbReference>
<dbReference type="Proteomes" id="UP000621856">
    <property type="component" value="Unassembled WGS sequence"/>
</dbReference>
<dbReference type="PANTHER" id="PTHR34512:SF30">
    <property type="entry name" value="OUTER MEMBRANE PROTEIN ASSEMBLY FACTOR BAMB"/>
    <property type="match status" value="1"/>
</dbReference>
<keyword evidence="6" id="KW-1185">Reference proteome</keyword>
<sequence>MISSRQTIRAVALCGMVAALAACSSNPLSIVTDRFGNNDVEEANVPSDDNRKAVLALEGALEADPAYAGRTIELPPPYTNAAWTQPGGDADHTLHHLAANFATSPVRKQWTADIGAGSSKRAPITAPPVVADGRIFVIDPEAKVTAYDAQTGKRVWRRELTPDVSEDRPFWRVFGGVKAAELGFGGGVAYDNGRVFITSGFGFVAGLNAETGELLWQHEANAPIRTAPTAANGKVYAVTNLNEFMALDQASGTLDWDYQSFEEAARFLSSSSPAASEDVIVAPFSSGEVTALSDTGRPLWTQMIARSSRMNALSNLNDIAGSPVIDRGVVFAISHAGQMSAIDLRSGQPLWEIGVSGLQTPWVSGDYVYIVSVEGELVCISRQDGAVVWVEQLPKYGNEKKKKNRLAWSGPVLAGGELVLASSGGQLVFASPQNGEVLRTEKLTSGTIATPIIANESLYVLTTDGKLSAYR</sequence>
<proteinExistence type="predicted"/>
<accession>A0A8J3A1C8</accession>
<feature type="domain" description="Pyrrolo-quinoline quinone repeat" evidence="2">
    <location>
        <begin position="406"/>
        <end position="470"/>
    </location>
</feature>
<dbReference type="InterPro" id="IPR018391">
    <property type="entry name" value="PQQ_b-propeller_rpt"/>
</dbReference>
<dbReference type="InterPro" id="IPR002372">
    <property type="entry name" value="PQQ_rpt_dom"/>
</dbReference>
<reference evidence="3" key="3">
    <citation type="submission" date="2020-09" db="EMBL/GenBank/DDBJ databases">
        <authorList>
            <person name="Sun Q."/>
            <person name="Zhou Y."/>
        </authorList>
    </citation>
    <scope>NUCLEOTIDE SEQUENCE</scope>
    <source>
        <strain evidence="3">CGMCC 1.14984</strain>
    </source>
</reference>
<evidence type="ECO:0000313" key="5">
    <source>
        <dbReference type="Proteomes" id="UP000621856"/>
    </source>
</evidence>
<feature type="signal peptide" evidence="1">
    <location>
        <begin position="1"/>
        <end position="21"/>
    </location>
</feature>
<reference evidence="4 6" key="2">
    <citation type="submission" date="2020-02" db="EMBL/GenBank/DDBJ databases">
        <title>Genome sequence of Parvularcula flava strain NH6-79.</title>
        <authorList>
            <person name="Abdul Karim M.H."/>
            <person name="Lam M.Q."/>
            <person name="Chen S.J."/>
            <person name="Yahya A."/>
            <person name="Shahir S."/>
            <person name="Shamsir M.S."/>
            <person name="Chong C.S."/>
        </authorList>
    </citation>
    <scope>NUCLEOTIDE SEQUENCE [LARGE SCALE GENOMIC DNA]</scope>
    <source>
        <strain evidence="4 6">NH6-79</strain>
    </source>
</reference>
<comment type="caution">
    <text evidence="3">The sequence shown here is derived from an EMBL/GenBank/DDBJ whole genome shotgun (WGS) entry which is preliminary data.</text>
</comment>
<feature type="domain" description="Pyrrolo-quinoline quinone repeat" evidence="2">
    <location>
        <begin position="108"/>
        <end position="167"/>
    </location>
</feature>
<protein>
    <submittedName>
        <fullName evidence="4">PQQ-binding-like beta-propeller repeat protein</fullName>
    </submittedName>
    <submittedName>
        <fullName evidence="3">Pyrrolo-quinoline quinone</fullName>
    </submittedName>
</protein>
<gene>
    <name evidence="4" type="ORF">FF098_006400</name>
    <name evidence="3" type="ORF">GCM10011355_12910</name>
</gene>
<evidence type="ECO:0000259" key="2">
    <source>
        <dbReference type="Pfam" id="PF13360"/>
    </source>
</evidence>
<dbReference type="InterPro" id="IPR015943">
    <property type="entry name" value="WD40/YVTN_repeat-like_dom_sf"/>
</dbReference>
<keyword evidence="1" id="KW-0732">Signal</keyword>
<name>A0A8J3A1C8_9PROT</name>
<dbReference type="AlphaFoldDB" id="A0A8J3A1C8"/>
<dbReference type="EMBL" id="BMGZ01000001">
    <property type="protein sequence ID" value="GGH95715.1"/>
    <property type="molecule type" value="Genomic_DNA"/>
</dbReference>
<dbReference type="SMART" id="SM00564">
    <property type="entry name" value="PQQ"/>
    <property type="match status" value="7"/>
</dbReference>
<dbReference type="Pfam" id="PF13360">
    <property type="entry name" value="PQQ_2"/>
    <property type="match status" value="3"/>
</dbReference>
<feature type="domain" description="Pyrrolo-quinoline quinone repeat" evidence="2">
    <location>
        <begin position="168"/>
        <end position="389"/>
    </location>
</feature>
<dbReference type="Proteomes" id="UP000818603">
    <property type="component" value="Unassembled WGS sequence"/>
</dbReference>
<organism evidence="3 5">
    <name type="scientific">Aquisalinus luteolus</name>
    <dbReference type="NCBI Taxonomy" id="1566827"/>
    <lineage>
        <taxon>Bacteria</taxon>
        <taxon>Pseudomonadati</taxon>
        <taxon>Pseudomonadota</taxon>
        <taxon>Alphaproteobacteria</taxon>
        <taxon>Parvularculales</taxon>
        <taxon>Parvularculaceae</taxon>
        <taxon>Aquisalinus</taxon>
    </lineage>
</organism>
<dbReference type="PANTHER" id="PTHR34512">
    <property type="entry name" value="CELL SURFACE PROTEIN"/>
    <property type="match status" value="1"/>
</dbReference>
<evidence type="ECO:0000313" key="3">
    <source>
        <dbReference type="EMBL" id="GGH95715.1"/>
    </source>
</evidence>
<dbReference type="EMBL" id="VCJR02000001">
    <property type="protein sequence ID" value="NHK27530.1"/>
    <property type="molecule type" value="Genomic_DNA"/>
</dbReference>
<feature type="chain" id="PRO_5035260770" evidence="1">
    <location>
        <begin position="22"/>
        <end position="471"/>
    </location>
</feature>
<evidence type="ECO:0000313" key="6">
    <source>
        <dbReference type="Proteomes" id="UP000818603"/>
    </source>
</evidence>
<evidence type="ECO:0000313" key="4">
    <source>
        <dbReference type="EMBL" id="NHK27530.1"/>
    </source>
</evidence>
<dbReference type="RefSeq" id="WP_155138557.1">
    <property type="nucleotide sequence ID" value="NZ_BMGZ01000001.1"/>
</dbReference>
<dbReference type="InterPro" id="IPR011047">
    <property type="entry name" value="Quinoprotein_ADH-like_sf"/>
</dbReference>
<evidence type="ECO:0000256" key="1">
    <source>
        <dbReference type="SAM" id="SignalP"/>
    </source>
</evidence>
<dbReference type="SUPFAM" id="SSF50998">
    <property type="entry name" value="Quinoprotein alcohol dehydrogenase-like"/>
    <property type="match status" value="1"/>
</dbReference>
<dbReference type="Gene3D" id="2.130.10.10">
    <property type="entry name" value="YVTN repeat-like/Quinoprotein amine dehydrogenase"/>
    <property type="match status" value="1"/>
</dbReference>